<dbReference type="Proteomes" id="UP000253529">
    <property type="component" value="Unassembled WGS sequence"/>
</dbReference>
<keyword evidence="4" id="KW-1185">Reference proteome</keyword>
<gene>
    <name evidence="2" type="primary">rsfS</name>
    <name evidence="3" type="ORF">DFR50_105202</name>
</gene>
<evidence type="ECO:0000313" key="3">
    <source>
        <dbReference type="EMBL" id="RBP16558.1"/>
    </source>
</evidence>
<comment type="similarity">
    <text evidence="1 2">Belongs to the Iojap/RsfS family.</text>
</comment>
<dbReference type="Pfam" id="PF02410">
    <property type="entry name" value="RsfS"/>
    <property type="match status" value="1"/>
</dbReference>
<comment type="caution">
    <text evidence="3">The sequence shown here is derived from an EMBL/GenBank/DDBJ whole genome shotgun (WGS) entry which is preliminary data.</text>
</comment>
<evidence type="ECO:0000256" key="2">
    <source>
        <dbReference type="HAMAP-Rule" id="MF_01477"/>
    </source>
</evidence>
<dbReference type="GO" id="GO:0005737">
    <property type="term" value="C:cytoplasm"/>
    <property type="evidence" value="ECO:0007669"/>
    <property type="project" value="UniProtKB-SubCell"/>
</dbReference>
<keyword evidence="2" id="KW-0963">Cytoplasm</keyword>
<dbReference type="NCBIfam" id="TIGR00090">
    <property type="entry name" value="rsfS_iojap_ybeB"/>
    <property type="match status" value="1"/>
</dbReference>
<evidence type="ECO:0000256" key="1">
    <source>
        <dbReference type="ARBA" id="ARBA00010574"/>
    </source>
</evidence>
<dbReference type="SUPFAM" id="SSF81301">
    <property type="entry name" value="Nucleotidyltransferase"/>
    <property type="match status" value="1"/>
</dbReference>
<dbReference type="HAMAP" id="MF_01477">
    <property type="entry name" value="Iojap_RsfS"/>
    <property type="match status" value="1"/>
</dbReference>
<dbReference type="GO" id="GO:0090071">
    <property type="term" value="P:negative regulation of ribosome biogenesis"/>
    <property type="evidence" value="ECO:0007669"/>
    <property type="project" value="UniProtKB-UniRule"/>
</dbReference>
<dbReference type="EMBL" id="QNRK01000005">
    <property type="protein sequence ID" value="RBP16558.1"/>
    <property type="molecule type" value="Genomic_DNA"/>
</dbReference>
<evidence type="ECO:0000313" key="4">
    <source>
        <dbReference type="Proteomes" id="UP000253529"/>
    </source>
</evidence>
<dbReference type="AlphaFoldDB" id="A0A366FPJ8"/>
<dbReference type="PANTHER" id="PTHR21043:SF0">
    <property type="entry name" value="MITOCHONDRIAL ASSEMBLY OF RIBOSOMAL LARGE SUBUNIT PROTEIN 1"/>
    <property type="match status" value="1"/>
</dbReference>
<comment type="subunit">
    <text evidence="2">Interacts with ribosomal protein uL14 (rplN).</text>
</comment>
<dbReference type="Gene3D" id="3.30.460.10">
    <property type="entry name" value="Beta Polymerase, domain 2"/>
    <property type="match status" value="1"/>
</dbReference>
<dbReference type="InterPro" id="IPR004394">
    <property type="entry name" value="Iojap/RsfS/C7orf30"/>
</dbReference>
<protein>
    <recommendedName>
        <fullName evidence="2">Ribosomal silencing factor RsfS</fullName>
    </recommendedName>
</protein>
<dbReference type="GO" id="GO:0017148">
    <property type="term" value="P:negative regulation of translation"/>
    <property type="evidence" value="ECO:0007669"/>
    <property type="project" value="UniProtKB-UniRule"/>
</dbReference>
<comment type="function">
    <text evidence="2">Functions as a ribosomal silencing factor. Interacts with ribosomal protein uL14 (rplN), blocking formation of intersubunit bridge B8. Prevents association of the 30S and 50S ribosomal subunits and the formation of functional ribosomes, thus repressing translation.</text>
</comment>
<comment type="subcellular location">
    <subcellularLocation>
        <location evidence="2">Cytoplasm</location>
    </subcellularLocation>
</comment>
<dbReference type="InterPro" id="IPR043519">
    <property type="entry name" value="NT_sf"/>
</dbReference>
<proteinExistence type="inferred from homology"/>
<reference evidence="3 4" key="1">
    <citation type="submission" date="2018-06" db="EMBL/GenBank/DDBJ databases">
        <title>Genomic Encyclopedia of Type Strains, Phase IV (KMG-IV): sequencing the most valuable type-strain genomes for metagenomic binning, comparative biology and taxonomic classification.</title>
        <authorList>
            <person name="Goeker M."/>
        </authorList>
    </citation>
    <scope>NUCLEOTIDE SEQUENCE [LARGE SCALE GENOMIC DNA]</scope>
    <source>
        <strain evidence="3 4">DSM 24875</strain>
    </source>
</reference>
<dbReference type="PANTHER" id="PTHR21043">
    <property type="entry name" value="IOJAP SUPERFAMILY ORTHOLOG"/>
    <property type="match status" value="1"/>
</dbReference>
<organism evidence="3 4">
    <name type="scientific">Roseiarcus fermentans</name>
    <dbReference type="NCBI Taxonomy" id="1473586"/>
    <lineage>
        <taxon>Bacteria</taxon>
        <taxon>Pseudomonadati</taxon>
        <taxon>Pseudomonadota</taxon>
        <taxon>Alphaproteobacteria</taxon>
        <taxon>Hyphomicrobiales</taxon>
        <taxon>Roseiarcaceae</taxon>
        <taxon>Roseiarcus</taxon>
    </lineage>
</organism>
<sequence>MEPDPLSQLILACLDDAKADNVVSIDLIGKTTIADRMFIASGRSSTHVGAIADRVLRACRDAGFPTPKVEGMPLCDWVLLDARDAIVHIFRPDVRQFYNLEKIWSADRPGEAKG</sequence>
<keyword evidence="2" id="KW-0678">Repressor</keyword>
<name>A0A366FPJ8_9HYPH</name>
<dbReference type="RefSeq" id="WP_245427373.1">
    <property type="nucleotide sequence ID" value="NZ_QNRK01000005.1"/>
</dbReference>
<dbReference type="GO" id="GO:0042256">
    <property type="term" value="P:cytosolic ribosome assembly"/>
    <property type="evidence" value="ECO:0007669"/>
    <property type="project" value="UniProtKB-UniRule"/>
</dbReference>
<dbReference type="GO" id="GO:0043023">
    <property type="term" value="F:ribosomal large subunit binding"/>
    <property type="evidence" value="ECO:0007669"/>
    <property type="project" value="TreeGrafter"/>
</dbReference>
<keyword evidence="2" id="KW-0810">Translation regulation</keyword>
<accession>A0A366FPJ8</accession>